<proteinExistence type="predicted"/>
<name>A0A1D6Q8G8_MAIZE</name>
<dbReference type="Gene3D" id="2.30.30.490">
    <property type="match status" value="1"/>
</dbReference>
<dbReference type="AlphaFoldDB" id="A0A1D6Q8G8"/>
<dbReference type="InParanoid" id="A0A1D6Q8G8"/>
<accession>A0A1D6Q8G8</accession>
<dbReference type="ExpressionAtlas" id="A0A1D6Q8G8">
    <property type="expression patterns" value="baseline"/>
</dbReference>
<sequence length="137" mass="15499">MTTSAEDMKEAPTVTEVLYKWTNIGKGWQSRCEVASDKREQQKSTLVVVGARLERRALQPAEVCAGEAVRDLNDVHHVFVQNPLKSRHPRSDEEEGLKARCHYRSAKVDNVVYCLEDDVYVKILDVAIAEDASEKKL</sequence>
<dbReference type="EMBL" id="CM000780">
    <property type="protein sequence ID" value="AQK54700.1"/>
    <property type="molecule type" value="Genomic_DNA"/>
</dbReference>
<dbReference type="PaxDb" id="4577-GRMZM2G331522_P01"/>
<organism evidence="1">
    <name type="scientific">Zea mays</name>
    <name type="common">Maize</name>
    <dbReference type="NCBI Taxonomy" id="4577"/>
    <lineage>
        <taxon>Eukaryota</taxon>
        <taxon>Viridiplantae</taxon>
        <taxon>Streptophyta</taxon>
        <taxon>Embryophyta</taxon>
        <taxon>Tracheophyta</taxon>
        <taxon>Spermatophyta</taxon>
        <taxon>Magnoliopsida</taxon>
        <taxon>Liliopsida</taxon>
        <taxon>Poales</taxon>
        <taxon>Poaceae</taxon>
        <taxon>PACMAD clade</taxon>
        <taxon>Panicoideae</taxon>
        <taxon>Andropogonodae</taxon>
        <taxon>Andropogoneae</taxon>
        <taxon>Tripsacinae</taxon>
        <taxon>Zea</taxon>
    </lineage>
</organism>
<dbReference type="eggNOG" id="ENOG502RYKY">
    <property type="taxonomic scope" value="Eukaryota"/>
</dbReference>
<dbReference type="InterPro" id="IPR043151">
    <property type="entry name" value="BAH_sf"/>
</dbReference>
<gene>
    <name evidence="1" type="ORF">ZEAMMB73_Zm00001d051614</name>
</gene>
<dbReference type="SMR" id="A0A1D6Q8G8"/>
<evidence type="ECO:0000313" key="1">
    <source>
        <dbReference type="EMBL" id="AQK54700.1"/>
    </source>
</evidence>
<protein>
    <submittedName>
        <fullName evidence="1">Uncharacterized protein</fullName>
    </submittedName>
</protein>
<reference evidence="1" key="1">
    <citation type="submission" date="2015-12" db="EMBL/GenBank/DDBJ databases">
        <title>Update maize B73 reference genome by single molecule sequencing technologies.</title>
        <authorList>
            <consortium name="Maize Genome Sequencing Project"/>
            <person name="Ware D."/>
        </authorList>
    </citation>
    <scope>NUCLEOTIDE SEQUENCE</scope>
    <source>
        <tissue evidence="1">Seedling</tissue>
    </source>
</reference>
<dbReference type="EMBL" id="CM000780">
    <property type="protein sequence ID" value="AQK54699.1"/>
    <property type="molecule type" value="Genomic_DNA"/>
</dbReference>